<comment type="caution">
    <text evidence="1">The sequence shown here is derived from an EMBL/GenBank/DDBJ whole genome shotgun (WGS) entry which is preliminary data.</text>
</comment>
<sequence length="164" mass="17664">MSSSQKQSSTSPISTSTSTSISAVVTTGYIQSVHGIHYMDEGEKDKHGNVMLASKEPCEDCGGKATSRADDLKVATACLLGPVELKDEEVAEVLMVCSAVRLQAKTPIMENVQALNDRRSGKAQLGQLGLFLHLELPVHRSLWFQVVEFGVGLEHLVRLGKTVA</sequence>
<evidence type="ECO:0000313" key="1">
    <source>
        <dbReference type="EMBL" id="KAI1516013.1"/>
    </source>
</evidence>
<gene>
    <name evidence="1" type="ORF">Ptr86124_004550</name>
</gene>
<dbReference type="EMBL" id="NRDI02000005">
    <property type="protein sequence ID" value="KAI1516013.1"/>
    <property type="molecule type" value="Genomic_DNA"/>
</dbReference>
<dbReference type="Proteomes" id="UP000249757">
    <property type="component" value="Unassembled WGS sequence"/>
</dbReference>
<accession>A0A922T1J2</accession>
<reference evidence="2" key="1">
    <citation type="journal article" date="2022" name="Microb. Genom.">
        <title>A global pangenome for the wheat fungal pathogen Pyrenophora tritici-repentis and prediction of effector protein structural homology.</title>
        <authorList>
            <person name="Moolhuijzen P.M."/>
            <person name="See P.T."/>
            <person name="Shi G."/>
            <person name="Powell H.R."/>
            <person name="Cockram J."/>
            <person name="Jorgensen L.N."/>
            <person name="Benslimane H."/>
            <person name="Strelkov S.E."/>
            <person name="Turner J."/>
            <person name="Liu Z."/>
            <person name="Moffat C.S."/>
        </authorList>
    </citation>
    <scope>NUCLEOTIDE SEQUENCE [LARGE SCALE GENOMIC DNA]</scope>
</reference>
<proteinExistence type="predicted"/>
<name>A0A922T1J2_9PLEO</name>
<dbReference type="AlphaFoldDB" id="A0A922T1J2"/>
<organism evidence="1 2">
    <name type="scientific">Pyrenophora tritici-repentis</name>
    <dbReference type="NCBI Taxonomy" id="45151"/>
    <lineage>
        <taxon>Eukaryota</taxon>
        <taxon>Fungi</taxon>
        <taxon>Dikarya</taxon>
        <taxon>Ascomycota</taxon>
        <taxon>Pezizomycotina</taxon>
        <taxon>Dothideomycetes</taxon>
        <taxon>Pleosporomycetidae</taxon>
        <taxon>Pleosporales</taxon>
        <taxon>Pleosporineae</taxon>
        <taxon>Pleosporaceae</taxon>
        <taxon>Pyrenophora</taxon>
    </lineage>
</organism>
<protein>
    <submittedName>
        <fullName evidence="1">Uncharacterized protein</fullName>
    </submittedName>
</protein>
<keyword evidence="2" id="KW-1185">Reference proteome</keyword>
<evidence type="ECO:0000313" key="2">
    <source>
        <dbReference type="Proteomes" id="UP000249757"/>
    </source>
</evidence>